<comment type="caution">
    <text evidence="9">The sequence shown here is derived from an EMBL/GenBank/DDBJ whole genome shotgun (WGS) entry which is preliminary data.</text>
</comment>
<evidence type="ECO:0000256" key="3">
    <source>
        <dbReference type="ARBA" id="ARBA00023015"/>
    </source>
</evidence>
<keyword evidence="4" id="KW-0238">DNA-binding</keyword>
<proteinExistence type="predicted"/>
<feature type="domain" description="Zn(2)-C6 fungal-type" evidence="8">
    <location>
        <begin position="23"/>
        <end position="54"/>
    </location>
</feature>
<keyword evidence="1" id="KW-0479">Metal-binding</keyword>
<dbReference type="SMART" id="SM00906">
    <property type="entry name" value="Fungal_trans"/>
    <property type="match status" value="1"/>
</dbReference>
<dbReference type="GO" id="GO:0000978">
    <property type="term" value="F:RNA polymerase II cis-regulatory region sequence-specific DNA binding"/>
    <property type="evidence" value="ECO:0007669"/>
    <property type="project" value="TreeGrafter"/>
</dbReference>
<dbReference type="EMBL" id="MNBE01000017">
    <property type="protein sequence ID" value="OKP15214.1"/>
    <property type="molecule type" value="Genomic_DNA"/>
</dbReference>
<evidence type="ECO:0000313" key="9">
    <source>
        <dbReference type="EMBL" id="OKP15214.1"/>
    </source>
</evidence>
<dbReference type="GO" id="GO:0006351">
    <property type="term" value="P:DNA-templated transcription"/>
    <property type="evidence" value="ECO:0007669"/>
    <property type="project" value="InterPro"/>
</dbReference>
<dbReference type="AlphaFoldDB" id="A0A1Q5URW8"/>
<dbReference type="InterPro" id="IPR007219">
    <property type="entry name" value="XnlR_reg_dom"/>
</dbReference>
<dbReference type="GO" id="GO:0008270">
    <property type="term" value="F:zinc ion binding"/>
    <property type="evidence" value="ECO:0007669"/>
    <property type="project" value="InterPro"/>
</dbReference>
<dbReference type="GO" id="GO:0005634">
    <property type="term" value="C:nucleus"/>
    <property type="evidence" value="ECO:0007669"/>
    <property type="project" value="TreeGrafter"/>
</dbReference>
<dbReference type="PANTHER" id="PTHR31944:SF129">
    <property type="entry name" value="ASPYRIDONES CLUSTER REGULATOR APDR-RELATED"/>
    <property type="match status" value="1"/>
</dbReference>
<protein>
    <recommendedName>
        <fullName evidence="8">Zn(2)-C6 fungal-type domain-containing protein</fullName>
    </recommendedName>
</protein>
<accession>A0A1Q5URW8</accession>
<dbReference type="Pfam" id="PF04082">
    <property type="entry name" value="Fungal_trans"/>
    <property type="match status" value="1"/>
</dbReference>
<sequence length="789" mass="88082">MDGTDADPSSPSNPRKRRRPALSCQQCRARKVKCDKEMPCGPCTKAYGSLKCSYVHEGKAALDARLETSKRSGYESPTSPVGSCIAAGNSTGTSVDRLSDGARIAQLESSVRVLHDRISSLENQIKGPASSQLPSHGTSGSKNDLNGLGERIAELERLSAPSRSGRSAPPQTTIPPLAPRLKCVGERTRLFGTTHWALIFHQLRLLCQVRSTASYTDSNQNEMSKLLREVRGLRRIIKSRQTPLLLDPAADLLNDLPSREICDELVRHYFRTLGLIYQVMHIPSFYQEYERFWGNSHSASTGFVRKLLLILAIGSIFHCKSGPFNELGLPTRRWIYAAQWWISGPFEKERESIEGLQVHCLLLLCRQAYAMDKESNWTAAGTLLRQAIYQGLHRDPSNFPAISAFDAEMRRRIWASILEINIQFSLDAAMPPLLTPEDYDTRPPANLGDDDFDRSTNDIPPSQPKHYYTTSSLQTLLCQSLPVRLRIARTINDCSNEQSYENALHLGREVTAACKEMAALFHTWFSRTSKSMFPPTQFHQRIMDTILRRFLLNLYRPFASQAARDPRFYLSRKLSIDSALILASYTESPTPDLYADKSPYRDFQRLALSGTGIFKGCLSLDVIIVISLELITQLEDESTTLPTGPAPVPPNAVDQKTENALNPLIRALERIKDHLYQGLAAGIPSMKRYCLLTGVLAQIQAVPQGEQAEWTHIREAFMDSMRTCRKLLQKHISNGPPGQVADGTLLTPSDVVCGFTPESAVGSSMDSEYMVSPKFIQRSEILGEALTYI</sequence>
<evidence type="ECO:0000256" key="2">
    <source>
        <dbReference type="ARBA" id="ARBA00022833"/>
    </source>
</evidence>
<evidence type="ECO:0000256" key="1">
    <source>
        <dbReference type="ARBA" id="ARBA00022723"/>
    </source>
</evidence>
<reference evidence="9 10" key="1">
    <citation type="submission" date="2016-10" db="EMBL/GenBank/DDBJ databases">
        <title>Genome sequence of the ascomycete fungus Penicillium subrubescens.</title>
        <authorList>
            <person name="De Vries R.P."/>
            <person name="Peng M."/>
            <person name="Dilokpimol A."/>
            <person name="Hilden K."/>
            <person name="Makela M.R."/>
            <person name="Grigoriev I."/>
            <person name="Riley R."/>
            <person name="Granchi Z."/>
        </authorList>
    </citation>
    <scope>NUCLEOTIDE SEQUENCE [LARGE SCALE GENOMIC DNA]</scope>
    <source>
        <strain evidence="9 10">CBS 132785</strain>
    </source>
</reference>
<feature type="region of interest" description="Disordered" evidence="7">
    <location>
        <begin position="1"/>
        <end position="22"/>
    </location>
</feature>
<feature type="region of interest" description="Disordered" evidence="7">
    <location>
        <begin position="125"/>
        <end position="146"/>
    </location>
</feature>
<keyword evidence="6" id="KW-0539">Nucleus</keyword>
<evidence type="ECO:0000256" key="7">
    <source>
        <dbReference type="SAM" id="MobiDB-lite"/>
    </source>
</evidence>
<dbReference type="PANTHER" id="PTHR31944">
    <property type="entry name" value="HEME-RESPONSIVE ZINC FINGER TRANSCRIPTION FACTOR HAP1"/>
    <property type="match status" value="1"/>
</dbReference>
<dbReference type="PROSITE" id="PS00463">
    <property type="entry name" value="ZN2_CY6_FUNGAL_1"/>
    <property type="match status" value="1"/>
</dbReference>
<dbReference type="Pfam" id="PF00172">
    <property type="entry name" value="Zn_clus"/>
    <property type="match status" value="1"/>
</dbReference>
<evidence type="ECO:0000256" key="5">
    <source>
        <dbReference type="ARBA" id="ARBA00023163"/>
    </source>
</evidence>
<dbReference type="InterPro" id="IPR051430">
    <property type="entry name" value="Fungal_TF_Env_Response"/>
</dbReference>
<evidence type="ECO:0000256" key="4">
    <source>
        <dbReference type="ARBA" id="ARBA00023125"/>
    </source>
</evidence>
<gene>
    <name evidence="9" type="ORF">PENSUB_1428</name>
</gene>
<keyword evidence="5" id="KW-0804">Transcription</keyword>
<feature type="compositionally biased region" description="Polar residues" evidence="7">
    <location>
        <begin position="129"/>
        <end position="144"/>
    </location>
</feature>
<dbReference type="Gene3D" id="4.10.240.10">
    <property type="entry name" value="Zn(2)-C6 fungal-type DNA-binding domain"/>
    <property type="match status" value="1"/>
</dbReference>
<dbReference type="Proteomes" id="UP000186955">
    <property type="component" value="Unassembled WGS sequence"/>
</dbReference>
<organism evidence="9 10">
    <name type="scientific">Penicillium subrubescens</name>
    <dbReference type="NCBI Taxonomy" id="1316194"/>
    <lineage>
        <taxon>Eukaryota</taxon>
        <taxon>Fungi</taxon>
        <taxon>Dikarya</taxon>
        <taxon>Ascomycota</taxon>
        <taxon>Pezizomycotina</taxon>
        <taxon>Eurotiomycetes</taxon>
        <taxon>Eurotiomycetidae</taxon>
        <taxon>Eurotiales</taxon>
        <taxon>Aspergillaceae</taxon>
        <taxon>Penicillium</taxon>
    </lineage>
</organism>
<dbReference type="PROSITE" id="PS50048">
    <property type="entry name" value="ZN2_CY6_FUNGAL_2"/>
    <property type="match status" value="1"/>
</dbReference>
<keyword evidence="2" id="KW-0862">Zinc</keyword>
<dbReference type="CDD" id="cd00067">
    <property type="entry name" value="GAL4"/>
    <property type="match status" value="1"/>
</dbReference>
<keyword evidence="3" id="KW-0805">Transcription regulation</keyword>
<name>A0A1Q5URW8_9EURO</name>
<dbReference type="InterPro" id="IPR036864">
    <property type="entry name" value="Zn2-C6_fun-type_DNA-bd_sf"/>
</dbReference>
<dbReference type="GO" id="GO:0001228">
    <property type="term" value="F:DNA-binding transcription activator activity, RNA polymerase II-specific"/>
    <property type="evidence" value="ECO:0007669"/>
    <property type="project" value="TreeGrafter"/>
</dbReference>
<dbReference type="InterPro" id="IPR001138">
    <property type="entry name" value="Zn2Cys6_DnaBD"/>
</dbReference>
<evidence type="ECO:0000313" key="10">
    <source>
        <dbReference type="Proteomes" id="UP000186955"/>
    </source>
</evidence>
<keyword evidence="10" id="KW-1185">Reference proteome</keyword>
<dbReference type="CDD" id="cd12148">
    <property type="entry name" value="fungal_TF_MHR"/>
    <property type="match status" value="1"/>
</dbReference>
<evidence type="ECO:0000259" key="8">
    <source>
        <dbReference type="PROSITE" id="PS50048"/>
    </source>
</evidence>
<dbReference type="SUPFAM" id="SSF57701">
    <property type="entry name" value="Zn2/Cys6 DNA-binding domain"/>
    <property type="match status" value="1"/>
</dbReference>
<feature type="region of interest" description="Disordered" evidence="7">
    <location>
        <begin position="435"/>
        <end position="461"/>
    </location>
</feature>
<evidence type="ECO:0000256" key="6">
    <source>
        <dbReference type="ARBA" id="ARBA00023242"/>
    </source>
</evidence>
<dbReference type="SMART" id="SM00066">
    <property type="entry name" value="GAL4"/>
    <property type="match status" value="1"/>
</dbReference>